<comment type="caution">
    <text evidence="8">The sequence shown here is derived from an EMBL/GenBank/DDBJ whole genome shotgun (WGS) entry which is preliminary data.</text>
</comment>
<feature type="domain" description="B12-binding" evidence="6">
    <location>
        <begin position="1"/>
        <end position="133"/>
    </location>
</feature>
<dbReference type="AlphaFoldDB" id="A0A1V4IHY9"/>
<dbReference type="Pfam" id="PF02310">
    <property type="entry name" value="B12-binding"/>
    <property type="match status" value="1"/>
</dbReference>
<dbReference type="InterPro" id="IPR023404">
    <property type="entry name" value="rSAM_horseshoe"/>
</dbReference>
<dbReference type="InterPro" id="IPR006638">
    <property type="entry name" value="Elp3/MiaA/NifB-like_rSAM"/>
</dbReference>
<dbReference type="InterPro" id="IPR007197">
    <property type="entry name" value="rSAM"/>
</dbReference>
<comment type="cofactor">
    <cofactor evidence="1">
        <name>[4Fe-4S] cluster</name>
        <dbReference type="ChEBI" id="CHEBI:49883"/>
    </cofactor>
</comment>
<dbReference type="RefSeq" id="WP_079426349.1">
    <property type="nucleotide sequence ID" value="NZ_MZGV01000042.1"/>
</dbReference>
<organism evidence="8 9">
    <name type="scientific">Clostridium oryzae</name>
    <dbReference type="NCBI Taxonomy" id="1450648"/>
    <lineage>
        <taxon>Bacteria</taxon>
        <taxon>Bacillati</taxon>
        <taxon>Bacillota</taxon>
        <taxon>Clostridia</taxon>
        <taxon>Eubacteriales</taxon>
        <taxon>Clostridiaceae</taxon>
        <taxon>Clostridium</taxon>
    </lineage>
</organism>
<dbReference type="InterPro" id="IPR051198">
    <property type="entry name" value="BchE-like"/>
</dbReference>
<dbReference type="STRING" id="1450648.CLORY_32200"/>
<dbReference type="SUPFAM" id="SSF52242">
    <property type="entry name" value="Cobalamin (vitamin B12)-binding domain"/>
    <property type="match status" value="1"/>
</dbReference>
<dbReference type="SFLD" id="SFLDS00029">
    <property type="entry name" value="Radical_SAM"/>
    <property type="match status" value="1"/>
</dbReference>
<dbReference type="GO" id="GO:0031419">
    <property type="term" value="F:cobalamin binding"/>
    <property type="evidence" value="ECO:0007669"/>
    <property type="project" value="InterPro"/>
</dbReference>
<keyword evidence="5" id="KW-0411">Iron-sulfur</keyword>
<dbReference type="SMART" id="SM00729">
    <property type="entry name" value="Elp3"/>
    <property type="match status" value="1"/>
</dbReference>
<dbReference type="PANTHER" id="PTHR43409">
    <property type="entry name" value="ANAEROBIC MAGNESIUM-PROTOPORPHYRIN IX MONOMETHYL ESTER CYCLASE-RELATED"/>
    <property type="match status" value="1"/>
</dbReference>
<dbReference type="SUPFAM" id="SSF102114">
    <property type="entry name" value="Radical SAM enzymes"/>
    <property type="match status" value="1"/>
</dbReference>
<dbReference type="OrthoDB" id="9801424at2"/>
<dbReference type="InterPro" id="IPR058240">
    <property type="entry name" value="rSAM_sf"/>
</dbReference>
<name>A0A1V4IHY9_9CLOT</name>
<dbReference type="Pfam" id="PF04055">
    <property type="entry name" value="Radical_SAM"/>
    <property type="match status" value="1"/>
</dbReference>
<dbReference type="GO" id="GO:0051536">
    <property type="term" value="F:iron-sulfur cluster binding"/>
    <property type="evidence" value="ECO:0007669"/>
    <property type="project" value="UniProtKB-KW"/>
</dbReference>
<evidence type="ECO:0000256" key="4">
    <source>
        <dbReference type="ARBA" id="ARBA00023004"/>
    </source>
</evidence>
<dbReference type="CDD" id="cd02068">
    <property type="entry name" value="radical_SAM_B12_BD"/>
    <property type="match status" value="1"/>
</dbReference>
<keyword evidence="3" id="KW-0479">Metal-binding</keyword>
<keyword evidence="8" id="KW-0808">Transferase</keyword>
<feature type="domain" description="Radical SAM core" evidence="7">
    <location>
        <begin position="170"/>
        <end position="399"/>
    </location>
</feature>
<keyword evidence="2" id="KW-0949">S-adenosyl-L-methionine</keyword>
<dbReference type="InterPro" id="IPR036724">
    <property type="entry name" value="Cobalamin-bd_sf"/>
</dbReference>
<dbReference type="GO" id="GO:0005829">
    <property type="term" value="C:cytosol"/>
    <property type="evidence" value="ECO:0007669"/>
    <property type="project" value="TreeGrafter"/>
</dbReference>
<dbReference type="SFLD" id="SFLDG01082">
    <property type="entry name" value="B12-binding_domain_containing"/>
    <property type="match status" value="1"/>
</dbReference>
<proteinExistence type="predicted"/>
<keyword evidence="9" id="KW-1185">Reference proteome</keyword>
<dbReference type="Gene3D" id="3.80.30.20">
    <property type="entry name" value="tm_1862 like domain"/>
    <property type="match status" value="1"/>
</dbReference>
<evidence type="ECO:0000256" key="1">
    <source>
        <dbReference type="ARBA" id="ARBA00001966"/>
    </source>
</evidence>
<evidence type="ECO:0000256" key="2">
    <source>
        <dbReference type="ARBA" id="ARBA00022691"/>
    </source>
</evidence>
<accession>A0A1V4IHY9</accession>
<dbReference type="PANTHER" id="PTHR43409:SF16">
    <property type="entry name" value="SLR0320 PROTEIN"/>
    <property type="match status" value="1"/>
</dbReference>
<evidence type="ECO:0000259" key="6">
    <source>
        <dbReference type="PROSITE" id="PS51332"/>
    </source>
</evidence>
<reference evidence="8 9" key="1">
    <citation type="submission" date="2017-03" db="EMBL/GenBank/DDBJ databases">
        <title>Genome sequence of Clostridium oryzae DSM 28571.</title>
        <authorList>
            <person name="Poehlein A."/>
            <person name="Daniel R."/>
        </authorList>
    </citation>
    <scope>NUCLEOTIDE SEQUENCE [LARGE SCALE GENOMIC DNA]</scope>
    <source>
        <strain evidence="8 9">DSM 28571</strain>
    </source>
</reference>
<dbReference type="PROSITE" id="PS51332">
    <property type="entry name" value="B12_BINDING"/>
    <property type="match status" value="1"/>
</dbReference>
<sequence length="559" mass="65884">MKIVLVALNAKYVHTNIAVRYLKNYTANLDYEAVIKEFSINDRAEKIVEEIMQQLPQIVCFSCYIWNMELVLKVASVIRQIDENIEIVYGGPEVSYDSDELVLHRKCDYLIKGEGEYVYRDFVKYKLGLIDKDELKGIAYRSDNNSVIYKGEQPQINMDELPFPYEGEELNNNKIVYYEASRGCPFNCSYCLSSTIKGVRQRDIELVKRDLKIFMDKEVPLVKFVDRTFNCSGEYSRQLWKFLCEADTKTCFHFEIEGDLLREEDIEILRSAPKGRFQFEIGVQTTNNSVLNNISRRMNLDTLKKRVSELQEIKNIKLHLDLIAALPGEDISSFIASFDEVYKMRPQELQLGFLKLLKGSSIRYDHKKWNYRFLPYPPYEVLSSADISYQDIIVLKKVEEMVDKYNNSGKFTNTINYLIKAFESPYEFFYKLSIYYDNKGYFNRSLSGADYYRCLFEFNKEILKLDETIVHDVIKYDFLDSNKKSWIPDFLQRNVSKDTEKELKLKFAEENNIKALNKIFVEGFNIDMKKVLDNEDYMYRKCCCVYSEQKSKLSSIYYM</sequence>
<dbReference type="Gene3D" id="3.40.50.280">
    <property type="entry name" value="Cobalamin-binding domain"/>
    <property type="match status" value="1"/>
</dbReference>
<dbReference type="InterPro" id="IPR006158">
    <property type="entry name" value="Cobalamin-bd"/>
</dbReference>
<dbReference type="GO" id="GO:0035597">
    <property type="term" value="F:tRNA-2-methylthio-N(6)-dimethylallyladenosine(37) synthase activity"/>
    <property type="evidence" value="ECO:0007669"/>
    <property type="project" value="UniProtKB-EC"/>
</dbReference>
<dbReference type="EC" id="2.8.4.3" evidence="8"/>
<protein>
    <submittedName>
        <fullName evidence="8">tRNA-2-methylthio-N(6)-dimethylallyladenosine synthase</fullName>
        <ecNumber evidence="8">2.8.4.3</ecNumber>
    </submittedName>
</protein>
<evidence type="ECO:0000313" key="8">
    <source>
        <dbReference type="EMBL" id="OPJ59573.1"/>
    </source>
</evidence>
<dbReference type="EMBL" id="MZGV01000042">
    <property type="protein sequence ID" value="OPJ59573.1"/>
    <property type="molecule type" value="Genomic_DNA"/>
</dbReference>
<evidence type="ECO:0000259" key="7">
    <source>
        <dbReference type="PROSITE" id="PS51918"/>
    </source>
</evidence>
<dbReference type="Pfam" id="PF13311">
    <property type="entry name" value="DUF4080"/>
    <property type="match status" value="1"/>
</dbReference>
<evidence type="ECO:0000313" key="9">
    <source>
        <dbReference type="Proteomes" id="UP000190080"/>
    </source>
</evidence>
<evidence type="ECO:0000256" key="3">
    <source>
        <dbReference type="ARBA" id="ARBA00022723"/>
    </source>
</evidence>
<keyword evidence="4" id="KW-0408">Iron</keyword>
<dbReference type="PROSITE" id="PS51918">
    <property type="entry name" value="RADICAL_SAM"/>
    <property type="match status" value="1"/>
</dbReference>
<dbReference type="InterPro" id="IPR025288">
    <property type="entry name" value="DUF4080"/>
</dbReference>
<dbReference type="Proteomes" id="UP000190080">
    <property type="component" value="Unassembled WGS sequence"/>
</dbReference>
<gene>
    <name evidence="8" type="primary">miaB_1</name>
    <name evidence="8" type="ORF">CLORY_32200</name>
</gene>
<dbReference type="GO" id="GO:0046872">
    <property type="term" value="F:metal ion binding"/>
    <property type="evidence" value="ECO:0007669"/>
    <property type="project" value="UniProtKB-KW"/>
</dbReference>
<evidence type="ECO:0000256" key="5">
    <source>
        <dbReference type="ARBA" id="ARBA00023014"/>
    </source>
</evidence>
<dbReference type="CDD" id="cd01335">
    <property type="entry name" value="Radical_SAM"/>
    <property type="match status" value="1"/>
</dbReference>